<keyword evidence="2" id="KW-1185">Reference proteome</keyword>
<evidence type="ECO:0000313" key="2">
    <source>
        <dbReference type="Proteomes" id="UP001050975"/>
    </source>
</evidence>
<dbReference type="AlphaFoldDB" id="A0AAV3XKL0"/>
<dbReference type="Proteomes" id="UP001050975">
    <property type="component" value="Unassembled WGS sequence"/>
</dbReference>
<accession>A0AAV3XKL0</accession>
<gene>
    <name evidence="1" type="ORF">MiSe_48400</name>
</gene>
<evidence type="ECO:0008006" key="3">
    <source>
        <dbReference type="Google" id="ProtNLM"/>
    </source>
</evidence>
<sequence>MPAPRVSPEAASAAIVFLINDGLSSEWLRCYFTLELALSTSVYWVLGEWDSSGHKNLGAFKLEPTLENFLTTVVAEGKRRWC</sequence>
<proteinExistence type="predicted"/>
<dbReference type="EMBL" id="BLAY01000080">
    <property type="protein sequence ID" value="GET40032.1"/>
    <property type="molecule type" value="Genomic_DNA"/>
</dbReference>
<comment type="caution">
    <text evidence="1">The sequence shown here is derived from an EMBL/GenBank/DDBJ whole genome shotgun (WGS) entry which is preliminary data.</text>
</comment>
<reference evidence="1" key="1">
    <citation type="submission" date="2019-10" db="EMBL/GenBank/DDBJ databases">
        <title>Draft genome sequece of Microseira wollei NIES-4236.</title>
        <authorList>
            <person name="Yamaguchi H."/>
            <person name="Suzuki S."/>
            <person name="Kawachi M."/>
        </authorList>
    </citation>
    <scope>NUCLEOTIDE SEQUENCE</scope>
    <source>
        <strain evidence="1">NIES-4236</strain>
    </source>
</reference>
<organism evidence="1 2">
    <name type="scientific">Microseira wollei NIES-4236</name>
    <dbReference type="NCBI Taxonomy" id="2530354"/>
    <lineage>
        <taxon>Bacteria</taxon>
        <taxon>Bacillati</taxon>
        <taxon>Cyanobacteriota</taxon>
        <taxon>Cyanophyceae</taxon>
        <taxon>Oscillatoriophycideae</taxon>
        <taxon>Aerosakkonematales</taxon>
        <taxon>Aerosakkonemataceae</taxon>
        <taxon>Microseira</taxon>
    </lineage>
</organism>
<evidence type="ECO:0000313" key="1">
    <source>
        <dbReference type="EMBL" id="GET40032.1"/>
    </source>
</evidence>
<name>A0AAV3XKL0_9CYAN</name>
<dbReference type="RefSeq" id="WP_226585779.1">
    <property type="nucleotide sequence ID" value="NZ_BLAY01000080.1"/>
</dbReference>
<protein>
    <recommendedName>
        <fullName evidence="3">Transposase</fullName>
    </recommendedName>
</protein>